<evidence type="ECO:0000256" key="3">
    <source>
        <dbReference type="ARBA" id="ARBA00023002"/>
    </source>
</evidence>
<evidence type="ECO:0000256" key="8">
    <source>
        <dbReference type="ARBA" id="ARBA00048782"/>
    </source>
</evidence>
<evidence type="ECO:0000256" key="2">
    <source>
        <dbReference type="ARBA" id="ARBA00011017"/>
    </source>
</evidence>
<comment type="similarity">
    <text evidence="1">In the C-terminal section; belongs to the MsrB Met sulfoxide reductase family.</text>
</comment>
<evidence type="ECO:0000256" key="5">
    <source>
        <dbReference type="ARBA" id="ARBA00024679"/>
    </source>
</evidence>
<dbReference type="InterPro" id="IPR036509">
    <property type="entry name" value="Met_Sox_Rdtase_MsrA_sf"/>
</dbReference>
<dbReference type="EC" id="1.8.4.11" evidence="9"/>
<dbReference type="PROSITE" id="PS51790">
    <property type="entry name" value="MSRB"/>
    <property type="match status" value="1"/>
</dbReference>
<dbReference type="HAMAP" id="MF_01401">
    <property type="entry name" value="MsrA"/>
    <property type="match status" value="1"/>
</dbReference>
<dbReference type="InterPro" id="IPR002579">
    <property type="entry name" value="Met_Sox_Rdtase_MsrB_dom"/>
</dbReference>
<dbReference type="NCBIfam" id="TIGR00401">
    <property type="entry name" value="msrA"/>
    <property type="match status" value="1"/>
</dbReference>
<gene>
    <name evidence="9" type="primary">msrA</name>
    <name evidence="11" type="ORF">COV10_01545</name>
</gene>
<dbReference type="GO" id="GO:0033744">
    <property type="term" value="F:L-methionine:thioredoxin-disulfide S-oxidoreductase activity"/>
    <property type="evidence" value="ECO:0007669"/>
    <property type="project" value="RHEA"/>
</dbReference>
<sequence length="386" mass="42618">MKLARVIVTLLVVFIVLLLATFSSQSATVILPPSDPASLVGETATAMFAGGCFWCVEADLEKVPGVVSVVSGYAGGTSANPTYADYAGAGHREVVLVTYDPAVVSYANLAEWVIKHSDPTDAEGSFYDRGAEYAPALYYKSDDERREAERLVAAIDTLGVYDKLIAIAISPRPQFWPAEDYHQDYYRKNSIKYSYYRNGSGRDAFIERHWGAQAGKFTVSVAPEATSPWASFVRPSETELRAQLTPLQYRVTQEYDTEPPFDNAYDTNKAEGIYVDVVSGEPLFSSRDKYDSGTGWPSFTRPITPEAVVLKPDRYLIFVRTEVRSRYADSHLGHVFEDGPTDSALVQSGYAAGLRYCMNSAALQFVPLADMATEGYADYIRFVTTN</sequence>
<organism evidence="11 12">
    <name type="scientific">Candidatus Vogelbacteria bacterium CG10_big_fil_rev_8_21_14_0_10_51_16</name>
    <dbReference type="NCBI Taxonomy" id="1975045"/>
    <lineage>
        <taxon>Bacteria</taxon>
        <taxon>Candidatus Vogeliibacteriota</taxon>
    </lineage>
</organism>
<dbReference type="GO" id="GO:0008113">
    <property type="term" value="F:peptide-methionine (S)-S-oxide reductase activity"/>
    <property type="evidence" value="ECO:0007669"/>
    <property type="project" value="UniProtKB-UniRule"/>
</dbReference>
<evidence type="ECO:0000256" key="7">
    <source>
        <dbReference type="ARBA" id="ARBA00048488"/>
    </source>
</evidence>
<evidence type="ECO:0000256" key="1">
    <source>
        <dbReference type="ARBA" id="ARBA00008076"/>
    </source>
</evidence>
<name>A0A2H0RER7_9BACT</name>
<dbReference type="SUPFAM" id="SSF55068">
    <property type="entry name" value="Peptide methionine sulfoxide reductase"/>
    <property type="match status" value="1"/>
</dbReference>
<dbReference type="AlphaFoldDB" id="A0A2H0RER7"/>
<comment type="catalytic activity">
    <reaction evidence="7">
        <text>L-methionyl-[protein] + [thioredoxin]-disulfide + H2O = L-methionyl-(R)-S-oxide-[protein] + [thioredoxin]-dithiol</text>
        <dbReference type="Rhea" id="RHEA:24164"/>
        <dbReference type="Rhea" id="RHEA-COMP:10698"/>
        <dbReference type="Rhea" id="RHEA-COMP:10700"/>
        <dbReference type="Rhea" id="RHEA-COMP:12313"/>
        <dbReference type="Rhea" id="RHEA-COMP:12314"/>
        <dbReference type="ChEBI" id="CHEBI:15377"/>
        <dbReference type="ChEBI" id="CHEBI:16044"/>
        <dbReference type="ChEBI" id="CHEBI:29950"/>
        <dbReference type="ChEBI" id="CHEBI:45764"/>
        <dbReference type="ChEBI" id="CHEBI:50058"/>
        <dbReference type="EC" id="1.8.4.12"/>
    </reaction>
</comment>
<keyword evidence="3 9" id="KW-0560">Oxidoreductase</keyword>
<dbReference type="Pfam" id="PF01641">
    <property type="entry name" value="SelR"/>
    <property type="match status" value="1"/>
</dbReference>
<feature type="domain" description="MsrB" evidence="10">
    <location>
        <begin position="237"/>
        <end position="368"/>
    </location>
</feature>
<comment type="similarity">
    <text evidence="2">In the N-terminal section; belongs to the MsrA Met sulfoxide reductase family.</text>
</comment>
<comment type="caution">
    <text evidence="11">The sequence shown here is derived from an EMBL/GenBank/DDBJ whole genome shotgun (WGS) entry which is preliminary data.</text>
</comment>
<dbReference type="NCBIfam" id="TIGR00357">
    <property type="entry name" value="peptide-methionine (R)-S-oxide reductase MsrB"/>
    <property type="match status" value="1"/>
</dbReference>
<dbReference type="PANTHER" id="PTHR10173">
    <property type="entry name" value="METHIONINE SULFOXIDE REDUCTASE"/>
    <property type="match status" value="1"/>
</dbReference>
<protein>
    <recommendedName>
        <fullName evidence="9">Peptide methionine sulfoxide reductase MsrA</fullName>
        <shortName evidence="9">Protein-methionine-S-oxide reductase</shortName>
        <ecNumber evidence="9">1.8.4.11</ecNumber>
    </recommendedName>
    <alternativeName>
        <fullName evidence="9">Peptide-methionine (S)-S-oxide reductase</fullName>
        <shortName evidence="9">Peptide Met(O) reductase</shortName>
    </alternativeName>
</protein>
<comment type="catalytic activity">
    <reaction evidence="8 9">
        <text>[thioredoxin]-disulfide + L-methionine + H2O = L-methionine (S)-S-oxide + [thioredoxin]-dithiol</text>
        <dbReference type="Rhea" id="RHEA:19993"/>
        <dbReference type="Rhea" id="RHEA-COMP:10698"/>
        <dbReference type="Rhea" id="RHEA-COMP:10700"/>
        <dbReference type="ChEBI" id="CHEBI:15377"/>
        <dbReference type="ChEBI" id="CHEBI:29950"/>
        <dbReference type="ChEBI" id="CHEBI:50058"/>
        <dbReference type="ChEBI" id="CHEBI:57844"/>
        <dbReference type="ChEBI" id="CHEBI:58772"/>
        <dbReference type="EC" id="1.8.4.11"/>
    </reaction>
</comment>
<dbReference type="PANTHER" id="PTHR10173:SF59">
    <property type="entry name" value="PEPTIDE METHIONINE SULFOXIDE REDUCTASE MSRA_MSRB"/>
    <property type="match status" value="1"/>
</dbReference>
<proteinExistence type="inferred from homology"/>
<comment type="function">
    <text evidence="5 9">Has an important function as a repair enzyme for proteins that have been inactivated by oxidation. Catalyzes the reversible oxidation-reduction of methionine sulfoxide in proteins to methionine.</text>
</comment>
<dbReference type="GO" id="GO:0033743">
    <property type="term" value="F:peptide-methionine (R)-S-oxide reductase activity"/>
    <property type="evidence" value="ECO:0007669"/>
    <property type="project" value="UniProtKB-EC"/>
</dbReference>
<reference evidence="11 12" key="1">
    <citation type="submission" date="2017-09" db="EMBL/GenBank/DDBJ databases">
        <title>Depth-based differentiation of microbial function through sediment-hosted aquifers and enrichment of novel symbionts in the deep terrestrial subsurface.</title>
        <authorList>
            <person name="Probst A.J."/>
            <person name="Ladd B."/>
            <person name="Jarett J.K."/>
            <person name="Geller-Mcgrath D.E."/>
            <person name="Sieber C.M."/>
            <person name="Emerson J.B."/>
            <person name="Anantharaman K."/>
            <person name="Thomas B.C."/>
            <person name="Malmstrom R."/>
            <person name="Stieglmeier M."/>
            <person name="Klingl A."/>
            <person name="Woyke T."/>
            <person name="Ryan C.M."/>
            <person name="Banfield J.F."/>
        </authorList>
    </citation>
    <scope>NUCLEOTIDE SEQUENCE [LARGE SCALE GENOMIC DNA]</scope>
    <source>
        <strain evidence="11">CG10_big_fil_rev_8_21_14_0_10_51_16</strain>
    </source>
</reference>
<dbReference type="Gene3D" id="3.30.1060.10">
    <property type="entry name" value="Peptide methionine sulphoxide reductase MsrA"/>
    <property type="match status" value="1"/>
</dbReference>
<dbReference type="InterPro" id="IPR011057">
    <property type="entry name" value="Mss4-like_sf"/>
</dbReference>
<evidence type="ECO:0000256" key="4">
    <source>
        <dbReference type="ARBA" id="ARBA00023268"/>
    </source>
</evidence>
<dbReference type="GO" id="GO:0005737">
    <property type="term" value="C:cytoplasm"/>
    <property type="evidence" value="ECO:0007669"/>
    <property type="project" value="TreeGrafter"/>
</dbReference>
<comment type="similarity">
    <text evidence="9">Belongs to the MsrA Met sulfoxide reductase family.</text>
</comment>
<evidence type="ECO:0000256" key="9">
    <source>
        <dbReference type="HAMAP-Rule" id="MF_01401"/>
    </source>
</evidence>
<keyword evidence="4" id="KW-0511">Multifunctional enzyme</keyword>
<dbReference type="Proteomes" id="UP000228767">
    <property type="component" value="Unassembled WGS sequence"/>
</dbReference>
<dbReference type="GO" id="GO:0006979">
    <property type="term" value="P:response to oxidative stress"/>
    <property type="evidence" value="ECO:0007669"/>
    <property type="project" value="InterPro"/>
</dbReference>
<evidence type="ECO:0000313" key="12">
    <source>
        <dbReference type="Proteomes" id="UP000228767"/>
    </source>
</evidence>
<dbReference type="GO" id="GO:0030091">
    <property type="term" value="P:protein repair"/>
    <property type="evidence" value="ECO:0007669"/>
    <property type="project" value="InterPro"/>
</dbReference>
<accession>A0A2H0RER7</accession>
<dbReference type="Pfam" id="PF01625">
    <property type="entry name" value="PMSR"/>
    <property type="match status" value="1"/>
</dbReference>
<dbReference type="SUPFAM" id="SSF51316">
    <property type="entry name" value="Mss4-like"/>
    <property type="match status" value="1"/>
</dbReference>
<dbReference type="FunFam" id="2.170.150.20:FF:000003">
    <property type="entry name" value="Peptide methionine sulfoxide reductase MsrB"/>
    <property type="match status" value="1"/>
</dbReference>
<dbReference type="EMBL" id="PCYI01000008">
    <property type="protein sequence ID" value="PIR45042.1"/>
    <property type="molecule type" value="Genomic_DNA"/>
</dbReference>
<dbReference type="InterPro" id="IPR002569">
    <property type="entry name" value="Met_Sox_Rdtase_MsrA_dom"/>
</dbReference>
<comment type="catalytic activity">
    <reaction evidence="6 9">
        <text>L-methionyl-[protein] + [thioredoxin]-disulfide + H2O = L-methionyl-(S)-S-oxide-[protein] + [thioredoxin]-dithiol</text>
        <dbReference type="Rhea" id="RHEA:14217"/>
        <dbReference type="Rhea" id="RHEA-COMP:10698"/>
        <dbReference type="Rhea" id="RHEA-COMP:10700"/>
        <dbReference type="Rhea" id="RHEA-COMP:12313"/>
        <dbReference type="Rhea" id="RHEA-COMP:12315"/>
        <dbReference type="ChEBI" id="CHEBI:15377"/>
        <dbReference type="ChEBI" id="CHEBI:16044"/>
        <dbReference type="ChEBI" id="CHEBI:29950"/>
        <dbReference type="ChEBI" id="CHEBI:44120"/>
        <dbReference type="ChEBI" id="CHEBI:50058"/>
        <dbReference type="EC" id="1.8.4.11"/>
    </reaction>
</comment>
<dbReference type="InterPro" id="IPR028427">
    <property type="entry name" value="Met_Sox_Rdtase_MsrB"/>
</dbReference>
<evidence type="ECO:0000259" key="10">
    <source>
        <dbReference type="PROSITE" id="PS51790"/>
    </source>
</evidence>
<evidence type="ECO:0000313" key="11">
    <source>
        <dbReference type="EMBL" id="PIR45042.1"/>
    </source>
</evidence>
<evidence type="ECO:0000256" key="6">
    <source>
        <dbReference type="ARBA" id="ARBA00047806"/>
    </source>
</evidence>
<feature type="active site" evidence="9">
    <location>
        <position position="52"/>
    </location>
</feature>
<dbReference type="Gene3D" id="2.170.150.20">
    <property type="entry name" value="Peptide methionine sulfoxide reductase"/>
    <property type="match status" value="1"/>
</dbReference>